<keyword evidence="7" id="KW-1185">Reference proteome</keyword>
<dbReference type="Proteomes" id="UP001154259">
    <property type="component" value="Unassembled WGS sequence"/>
</dbReference>
<evidence type="ECO:0000313" key="7">
    <source>
        <dbReference type="Proteomes" id="UP001154259"/>
    </source>
</evidence>
<dbReference type="AlphaFoldDB" id="A0A9W4TP93"/>
<comment type="similarity">
    <text evidence="1 3">Belongs to the short-chain dehydrogenases/reductases (SDR) family.</text>
</comment>
<dbReference type="RefSeq" id="WP_271790212.1">
    <property type="nucleotide sequence ID" value="NZ_CAMXCL010000003.1"/>
</dbReference>
<evidence type="ECO:0000313" key="5">
    <source>
        <dbReference type="EMBL" id="CAI3952346.1"/>
    </source>
</evidence>
<keyword evidence="2" id="KW-0560">Oxidoreductase</keyword>
<dbReference type="FunFam" id="3.40.50.720:FF:000047">
    <property type="entry name" value="NADP-dependent L-serine/L-allo-threonine dehydrogenase"/>
    <property type="match status" value="1"/>
</dbReference>
<dbReference type="PRINTS" id="PR00081">
    <property type="entry name" value="GDHRDH"/>
</dbReference>
<proteinExistence type="inferred from homology"/>
<sequence>MAEQKIALVTGASAGFGREITCRLVRDGYKVIATARRKEKLEQLAQELFGNIYPVVMDMADTKEIERVIQTLPTEWQDIDVLVNNAGLALGIDPIPNISLPDWDQMIQTNVIGLIHLTQLIISGMLKRKKGHILSLGSIAGTYPYPGGNVYGATKAFVTQFMLNLKTDLLGTPIRVTNIEPGLCGGTEFSEVRLQDSQKAKEVYKGTNPLTAEDIAETISWIIGLPPHVNINRIEMMPVCQAPAGVAVAREIK</sequence>
<dbReference type="PRINTS" id="PR00080">
    <property type="entry name" value="SDRFAMILY"/>
</dbReference>
<gene>
    <name evidence="5" type="ORF">R53529_LOCUS1783</name>
    <name evidence="4" type="ORF">R53530_LOCUS1395</name>
</gene>
<dbReference type="GO" id="GO:0016616">
    <property type="term" value="F:oxidoreductase activity, acting on the CH-OH group of donors, NAD or NADP as acceptor"/>
    <property type="evidence" value="ECO:0007669"/>
    <property type="project" value="UniProtKB-ARBA"/>
</dbReference>
<organism evidence="4 6">
    <name type="scientific">Commensalibacter communis</name>
    <dbReference type="NCBI Taxonomy" id="2972786"/>
    <lineage>
        <taxon>Bacteria</taxon>
        <taxon>Pseudomonadati</taxon>
        <taxon>Pseudomonadota</taxon>
        <taxon>Alphaproteobacteria</taxon>
        <taxon>Acetobacterales</taxon>
        <taxon>Acetobacteraceae</taxon>
    </lineage>
</organism>
<dbReference type="InterPro" id="IPR036291">
    <property type="entry name" value="NAD(P)-bd_dom_sf"/>
</dbReference>
<dbReference type="InterPro" id="IPR002347">
    <property type="entry name" value="SDR_fam"/>
</dbReference>
<name>A0A9W4TP93_9PROT</name>
<reference evidence="4" key="1">
    <citation type="submission" date="2022-10" db="EMBL/GenBank/DDBJ databases">
        <authorList>
            <person name="Botero Cardona J."/>
        </authorList>
    </citation>
    <scope>NUCLEOTIDE SEQUENCE</scope>
    <source>
        <strain evidence="4">LMG 31819</strain>
        <strain evidence="5">R-53529</strain>
    </source>
</reference>
<dbReference type="Proteomes" id="UP001154255">
    <property type="component" value="Unassembled WGS sequence"/>
</dbReference>
<dbReference type="EMBL" id="CAMXCM010000003">
    <property type="protein sequence ID" value="CAI3943792.1"/>
    <property type="molecule type" value="Genomic_DNA"/>
</dbReference>
<evidence type="ECO:0000256" key="1">
    <source>
        <dbReference type="ARBA" id="ARBA00006484"/>
    </source>
</evidence>
<dbReference type="EMBL" id="CAMXCS010000005">
    <property type="protein sequence ID" value="CAI3952346.1"/>
    <property type="molecule type" value="Genomic_DNA"/>
</dbReference>
<protein>
    <submittedName>
        <fullName evidence="4 5">NADP-dependent 3-hydroxy acid dehydrogenase YdfG (YdfG)</fullName>
    </submittedName>
</protein>
<comment type="caution">
    <text evidence="4">The sequence shown here is derived from an EMBL/GenBank/DDBJ whole genome shotgun (WGS) entry which is preliminary data.</text>
</comment>
<accession>A0A9W4TP93</accession>
<dbReference type="Pfam" id="PF00106">
    <property type="entry name" value="adh_short"/>
    <property type="match status" value="1"/>
</dbReference>
<dbReference type="PANTHER" id="PTHR42901:SF1">
    <property type="entry name" value="ALCOHOL DEHYDROGENASE"/>
    <property type="match status" value="1"/>
</dbReference>
<dbReference type="Gene3D" id="3.40.50.720">
    <property type="entry name" value="NAD(P)-binding Rossmann-like Domain"/>
    <property type="match status" value="1"/>
</dbReference>
<dbReference type="PANTHER" id="PTHR42901">
    <property type="entry name" value="ALCOHOL DEHYDROGENASE"/>
    <property type="match status" value="1"/>
</dbReference>
<evidence type="ECO:0000313" key="6">
    <source>
        <dbReference type="Proteomes" id="UP001154255"/>
    </source>
</evidence>
<evidence type="ECO:0000313" key="4">
    <source>
        <dbReference type="EMBL" id="CAI3943792.1"/>
    </source>
</evidence>
<dbReference type="SUPFAM" id="SSF51735">
    <property type="entry name" value="NAD(P)-binding Rossmann-fold domains"/>
    <property type="match status" value="1"/>
</dbReference>
<evidence type="ECO:0000256" key="3">
    <source>
        <dbReference type="RuleBase" id="RU000363"/>
    </source>
</evidence>
<evidence type="ECO:0000256" key="2">
    <source>
        <dbReference type="ARBA" id="ARBA00023002"/>
    </source>
</evidence>